<evidence type="ECO:0000313" key="3">
    <source>
        <dbReference type="Proteomes" id="UP000663827"/>
    </source>
</evidence>
<feature type="compositionally biased region" description="Basic and acidic residues" evidence="1">
    <location>
        <begin position="790"/>
        <end position="804"/>
    </location>
</feature>
<organism evidence="2 3">
    <name type="scientific">Rhizoctonia solani</name>
    <dbReference type="NCBI Taxonomy" id="456999"/>
    <lineage>
        <taxon>Eukaryota</taxon>
        <taxon>Fungi</taxon>
        <taxon>Dikarya</taxon>
        <taxon>Basidiomycota</taxon>
        <taxon>Agaricomycotina</taxon>
        <taxon>Agaricomycetes</taxon>
        <taxon>Cantharellales</taxon>
        <taxon>Ceratobasidiaceae</taxon>
        <taxon>Rhizoctonia</taxon>
    </lineage>
</organism>
<feature type="compositionally biased region" description="Basic residues" evidence="1">
    <location>
        <begin position="1288"/>
        <end position="1299"/>
    </location>
</feature>
<comment type="caution">
    <text evidence="2">The sequence shown here is derived from an EMBL/GenBank/DDBJ whole genome shotgun (WGS) entry which is preliminary data.</text>
</comment>
<feature type="compositionally biased region" description="Basic and acidic residues" evidence="1">
    <location>
        <begin position="113"/>
        <end position="124"/>
    </location>
</feature>
<sequence>MYTPARRRDSVSEPTLKFTPSKRGQAALDALALGYDVQLPDWSLALLPPTSISEKTLSSFTSTGVQQADQLPRSTSFMDPHRHSSSGPKQHRGHGSDIADKKRFARQAQSPDSDGRRSSNKDWILDISTPQSSAGITTDSASRASTSSYQPTMSQYVLDSPRTRRSEDSTYRENIGINIPASHTPRSMADLSYQSSPVRHHSMMINQTPPSHLSGRPQSQMKALIPPASAAYEGEDLGRLPGPRLATRSHPSRPMPLQSTTPLPGSSSVERSLDAYFSPRNDDYQLNTQRLGGSVQYARIHAGVSGTRSSHGQPHGIRPQPLKSPVGTASGARHSPVDRLTRQLPEDEGFYGDFGPPRPQHHYSSSEPPVPFTSARRDTRPQSGSQRPQLTPSSMVSRLPSYGASPVSGQYVSSRPSLRVSTQSIPGPSIQPLRSAPLPATSTPSRGTRFHDDDEAFKVHPERAAVSRVETLLMLSAYRAQARFPKSSGIMGYPATDVVAGHDHPGYTGVIPQPSPHSYQTLARPNLLGLSDTKPQAPQEVRRDMGFRGGAVIPGQERSPVNRRPRQRSGSVGPAFPDSPQRTRPYNNPNRYRQRSASVIVQGLSADAVKKLRMYEQLKNQAKGRSESLREIVGCTAKHRVYGVRARRNTAPYPIKTPICPTRVPLPPSPILTPVVLGNKATLRAPPVPSPHNIPLPLSPPGFRNTNDPSSPIVSSLISSDSFVRYRTSQGIESPRPIRNRQNTISGRVIPTLRLISSPDRVDPQSETDASQSDPTETTQEASEIGTTPADERPNLKPEGLKLDPQLERILTPTPPPAFWSPPPHSAVVRTSAPLPLLPAANISSSSPTTRAASISLPATRTTSAPPLRPMSVPPSGDSLRVGDSDDVRRAWSCQPATTELPPVKSFAGDWGQCMVIELSDSEEEEEEEEESTDTDFSELEDEDVDNCQVLDTSDVVVEGDLITLPDSKLSSINEAKPVGGGATSKVAVSSGAGSGVNAVKAVQNAIVKLALDNVEAMHSQRAFQTRANQPTARSRVAPMATVQPPVNQPFSRHSLDSERPRNSNPFPTASNRYLGATPHAYLTHNLPVYPHTSTNFTLESLRSGLELRVTANANAVEEAVRARSASPSFPPQDGHVPAPRPNPGFVLPPRLQRLQGIHPRATPALPTLRLDIPTHTPPRLDIPSLQHRRSSYEQSLQPASPVVALSPGTLTVPHHPMLPRHYPTTPTVQERNHVASNVRTPKVEETPFVQKQLGVAEATTSSNRGHLANILVDNKPVPPAPATAPLSRKHGERKRQTRRSAEAVLSNSQDSKVTSTPAPSIPVPSAPEPTPSASASAHPVSSPPKAKQKGTKKHWAKHRKNPASEQTKTAATTLAPSTATVPAPKPSERAPTLKKPSAPVKKAAAPKPKNEPTPTPKDDSSSTPKPKRKYRPSKKQKSAKPGAASTPAPAVTS</sequence>
<feature type="compositionally biased region" description="Low complexity" evidence="1">
    <location>
        <begin position="580"/>
        <end position="591"/>
    </location>
</feature>
<feature type="region of interest" description="Disordered" evidence="1">
    <location>
        <begin position="920"/>
        <end position="943"/>
    </location>
</feature>
<feature type="compositionally biased region" description="Basic residues" evidence="1">
    <location>
        <begin position="1347"/>
        <end position="1362"/>
    </location>
</feature>
<feature type="region of interest" description="Disordered" evidence="1">
    <location>
        <begin position="728"/>
        <end position="804"/>
    </location>
</feature>
<evidence type="ECO:0000313" key="2">
    <source>
        <dbReference type="EMBL" id="CAE7110744.1"/>
    </source>
</evidence>
<feature type="compositionally biased region" description="Polar residues" evidence="1">
    <location>
        <begin position="257"/>
        <end position="270"/>
    </location>
</feature>
<name>A0A8H3DW53_9AGAM</name>
<feature type="region of interest" description="Disordered" evidence="1">
    <location>
        <begin position="861"/>
        <end position="883"/>
    </location>
</feature>
<reference evidence="2" key="1">
    <citation type="submission" date="2021-01" db="EMBL/GenBank/DDBJ databases">
        <authorList>
            <person name="Kaushik A."/>
        </authorList>
    </citation>
    <scope>NUCLEOTIDE SEQUENCE</scope>
    <source>
        <strain evidence="2">AG5</strain>
    </source>
</reference>
<feature type="region of interest" description="Disordered" evidence="1">
    <location>
        <begin position="57"/>
        <end position="194"/>
    </location>
</feature>
<feature type="compositionally biased region" description="Low complexity" evidence="1">
    <location>
        <begin position="1332"/>
        <end position="1345"/>
    </location>
</feature>
<feature type="region of interest" description="Disordered" evidence="1">
    <location>
        <begin position="1270"/>
        <end position="1454"/>
    </location>
</feature>
<feature type="compositionally biased region" description="Basic and acidic residues" evidence="1">
    <location>
        <begin position="161"/>
        <end position="171"/>
    </location>
</feature>
<protein>
    <submittedName>
        <fullName evidence="2">Uncharacterized protein</fullName>
    </submittedName>
</protein>
<feature type="compositionally biased region" description="Basic and acidic residues" evidence="1">
    <location>
        <begin position="335"/>
        <end position="345"/>
    </location>
</feature>
<feature type="compositionally biased region" description="Pro residues" evidence="1">
    <location>
        <begin position="1320"/>
        <end position="1331"/>
    </location>
</feature>
<feature type="compositionally biased region" description="Low complexity" evidence="1">
    <location>
        <begin position="1368"/>
        <end position="1383"/>
    </location>
</feature>
<feature type="compositionally biased region" description="Low complexity" evidence="1">
    <location>
        <begin position="137"/>
        <end position="148"/>
    </location>
</feature>
<feature type="compositionally biased region" description="Low complexity" evidence="1">
    <location>
        <begin position="1395"/>
        <end position="1408"/>
    </location>
</feature>
<proteinExistence type="predicted"/>
<feature type="region of interest" description="Disordered" evidence="1">
    <location>
        <begin position="1"/>
        <end position="21"/>
    </location>
</feature>
<gene>
    <name evidence="2" type="ORF">RDB_LOCUS48248</name>
</gene>
<feature type="compositionally biased region" description="Basic residues" evidence="1">
    <location>
        <begin position="1426"/>
        <end position="1439"/>
    </location>
</feature>
<evidence type="ECO:0000256" key="1">
    <source>
        <dbReference type="SAM" id="MobiDB-lite"/>
    </source>
</evidence>
<feature type="region of interest" description="Disordered" evidence="1">
    <location>
        <begin position="1023"/>
        <end position="1068"/>
    </location>
</feature>
<feature type="region of interest" description="Disordered" evidence="1">
    <location>
        <begin position="304"/>
        <end position="452"/>
    </location>
</feature>
<accession>A0A8H3DW53</accession>
<feature type="compositionally biased region" description="Polar residues" evidence="1">
    <location>
        <begin position="57"/>
        <end position="77"/>
    </location>
</feature>
<feature type="compositionally biased region" description="Polar residues" evidence="1">
    <location>
        <begin position="765"/>
        <end position="786"/>
    </location>
</feature>
<dbReference type="Proteomes" id="UP000663827">
    <property type="component" value="Unassembled WGS sequence"/>
</dbReference>
<feature type="compositionally biased region" description="Polar residues" evidence="1">
    <location>
        <begin position="381"/>
        <end position="396"/>
    </location>
</feature>
<feature type="compositionally biased region" description="Polar residues" evidence="1">
    <location>
        <begin position="407"/>
        <end position="426"/>
    </location>
</feature>
<feature type="compositionally biased region" description="Polar residues" evidence="1">
    <location>
        <begin position="1023"/>
        <end position="1033"/>
    </location>
</feature>
<feature type="compositionally biased region" description="Basic and acidic residues" evidence="1">
    <location>
        <begin position="1"/>
        <end position="11"/>
    </location>
</feature>
<dbReference type="EMBL" id="CAJNJQ010000949">
    <property type="protein sequence ID" value="CAE7110744.1"/>
    <property type="molecule type" value="Genomic_DNA"/>
</dbReference>
<feature type="region of interest" description="Disordered" evidence="1">
    <location>
        <begin position="233"/>
        <end position="270"/>
    </location>
</feature>
<feature type="region of interest" description="Disordered" evidence="1">
    <location>
        <begin position="548"/>
        <end position="596"/>
    </location>
</feature>